<dbReference type="EMBL" id="JACIEW010000004">
    <property type="protein sequence ID" value="MBB4052518.1"/>
    <property type="molecule type" value="Genomic_DNA"/>
</dbReference>
<keyword evidence="3" id="KW-1185">Reference proteome</keyword>
<protein>
    <submittedName>
        <fullName evidence="2">Uncharacterized protein</fullName>
    </submittedName>
</protein>
<dbReference type="RefSeq" id="WP_183311212.1">
    <property type="nucleotide sequence ID" value="NZ_JACIEW010000004.1"/>
</dbReference>
<name>A0A7W6IMU9_9HYPH</name>
<sequence>MSRSALSRHKQLHLIREVAHMECSERRSALNHAQSLLELADGLQAQAIVLFNAAAERGDEVAAAAWFDRTLKASSFRLSVQQARANEQDAPSAIRERMEEQARISKVAERFLQLWGQKSGERKTPDDVLHLGKSDGSIADSR</sequence>
<dbReference type="Proteomes" id="UP000547011">
    <property type="component" value="Unassembled WGS sequence"/>
</dbReference>
<comment type="caution">
    <text evidence="2">The sequence shown here is derived from an EMBL/GenBank/DDBJ whole genome shotgun (WGS) entry which is preliminary data.</text>
</comment>
<accession>A0A7W6IMU9</accession>
<organism evidence="2 3">
    <name type="scientific">Devosia subaequoris</name>
    <dbReference type="NCBI Taxonomy" id="395930"/>
    <lineage>
        <taxon>Bacteria</taxon>
        <taxon>Pseudomonadati</taxon>
        <taxon>Pseudomonadota</taxon>
        <taxon>Alphaproteobacteria</taxon>
        <taxon>Hyphomicrobiales</taxon>
        <taxon>Devosiaceae</taxon>
        <taxon>Devosia</taxon>
    </lineage>
</organism>
<feature type="compositionally biased region" description="Basic and acidic residues" evidence="1">
    <location>
        <begin position="119"/>
        <end position="133"/>
    </location>
</feature>
<feature type="region of interest" description="Disordered" evidence="1">
    <location>
        <begin position="118"/>
        <end position="142"/>
    </location>
</feature>
<dbReference type="AlphaFoldDB" id="A0A7W6IMU9"/>
<evidence type="ECO:0000256" key="1">
    <source>
        <dbReference type="SAM" id="MobiDB-lite"/>
    </source>
</evidence>
<evidence type="ECO:0000313" key="2">
    <source>
        <dbReference type="EMBL" id="MBB4052518.1"/>
    </source>
</evidence>
<evidence type="ECO:0000313" key="3">
    <source>
        <dbReference type="Proteomes" id="UP000547011"/>
    </source>
</evidence>
<reference evidence="2 3" key="1">
    <citation type="submission" date="2020-08" db="EMBL/GenBank/DDBJ databases">
        <title>Genomic Encyclopedia of Type Strains, Phase IV (KMG-IV): sequencing the most valuable type-strain genomes for metagenomic binning, comparative biology and taxonomic classification.</title>
        <authorList>
            <person name="Goeker M."/>
        </authorList>
    </citation>
    <scope>NUCLEOTIDE SEQUENCE [LARGE SCALE GENOMIC DNA]</scope>
    <source>
        <strain evidence="2 3">DSM 23447</strain>
    </source>
</reference>
<gene>
    <name evidence="2" type="ORF">GGR20_002161</name>
</gene>
<proteinExistence type="predicted"/>